<gene>
    <name evidence="2" type="ORF">MHI_LOCUS63449</name>
</gene>
<name>A0A6V7GYA4_9HYME</name>
<evidence type="ECO:0000256" key="1">
    <source>
        <dbReference type="SAM" id="MobiDB-lite"/>
    </source>
</evidence>
<protein>
    <submittedName>
        <fullName evidence="2">Uncharacterized protein</fullName>
    </submittedName>
</protein>
<evidence type="ECO:0000313" key="2">
    <source>
        <dbReference type="EMBL" id="CAD1468685.1"/>
    </source>
</evidence>
<keyword evidence="3" id="KW-1185">Reference proteome</keyword>
<evidence type="ECO:0000313" key="3">
    <source>
        <dbReference type="Proteomes" id="UP000752696"/>
    </source>
</evidence>
<organism evidence="2 3">
    <name type="scientific">Heterotrigona itama</name>
    <dbReference type="NCBI Taxonomy" id="395501"/>
    <lineage>
        <taxon>Eukaryota</taxon>
        <taxon>Metazoa</taxon>
        <taxon>Ecdysozoa</taxon>
        <taxon>Arthropoda</taxon>
        <taxon>Hexapoda</taxon>
        <taxon>Insecta</taxon>
        <taxon>Pterygota</taxon>
        <taxon>Neoptera</taxon>
        <taxon>Endopterygota</taxon>
        <taxon>Hymenoptera</taxon>
        <taxon>Apocrita</taxon>
        <taxon>Aculeata</taxon>
        <taxon>Apoidea</taxon>
        <taxon>Anthophila</taxon>
        <taxon>Apidae</taxon>
        <taxon>Heterotrigona</taxon>
    </lineage>
</organism>
<reference evidence="2" key="1">
    <citation type="submission" date="2020-07" db="EMBL/GenBank/DDBJ databases">
        <authorList>
            <person name="Nazaruddin N."/>
        </authorList>
    </citation>
    <scope>NUCLEOTIDE SEQUENCE</scope>
</reference>
<feature type="compositionally biased region" description="Basic and acidic residues" evidence="1">
    <location>
        <begin position="64"/>
        <end position="73"/>
    </location>
</feature>
<dbReference type="Proteomes" id="UP000752696">
    <property type="component" value="Unassembled WGS sequence"/>
</dbReference>
<dbReference type="OrthoDB" id="1668162at2759"/>
<comment type="caution">
    <text evidence="2">The sequence shown here is derived from an EMBL/GenBank/DDBJ whole genome shotgun (WGS) entry which is preliminary data.</text>
</comment>
<proteinExistence type="predicted"/>
<dbReference type="AlphaFoldDB" id="A0A6V7GYA4"/>
<accession>A0A6V7GYA4</accession>
<feature type="non-terminal residue" evidence="2">
    <location>
        <position position="73"/>
    </location>
</feature>
<dbReference type="EMBL" id="CAJDYZ010001155">
    <property type="protein sequence ID" value="CAD1468685.1"/>
    <property type="molecule type" value="Genomic_DNA"/>
</dbReference>
<sequence>MGIVQSRAGEGDGGVREVFIGGIKGGTPLQSCQPSLGMGSLGGPHARSGSVRGAPRQPMPDAAELERRFTKVL</sequence>
<feature type="region of interest" description="Disordered" evidence="1">
    <location>
        <begin position="30"/>
        <end position="73"/>
    </location>
</feature>